<evidence type="ECO:0008006" key="4">
    <source>
        <dbReference type="Google" id="ProtNLM"/>
    </source>
</evidence>
<feature type="region of interest" description="Disordered" evidence="1">
    <location>
        <begin position="363"/>
        <end position="385"/>
    </location>
</feature>
<evidence type="ECO:0000313" key="3">
    <source>
        <dbReference type="Proteomes" id="UP000030748"/>
    </source>
</evidence>
<proteinExistence type="predicted"/>
<organism evidence="2 3">
    <name type="scientific">Erythranthe guttata</name>
    <name type="common">Yellow monkey flower</name>
    <name type="synonym">Mimulus guttatus</name>
    <dbReference type="NCBI Taxonomy" id="4155"/>
    <lineage>
        <taxon>Eukaryota</taxon>
        <taxon>Viridiplantae</taxon>
        <taxon>Streptophyta</taxon>
        <taxon>Embryophyta</taxon>
        <taxon>Tracheophyta</taxon>
        <taxon>Spermatophyta</taxon>
        <taxon>Magnoliopsida</taxon>
        <taxon>eudicotyledons</taxon>
        <taxon>Gunneridae</taxon>
        <taxon>Pentapetalae</taxon>
        <taxon>asterids</taxon>
        <taxon>lamiids</taxon>
        <taxon>Lamiales</taxon>
        <taxon>Phrymaceae</taxon>
        <taxon>Erythranthe</taxon>
    </lineage>
</organism>
<feature type="compositionally biased region" description="Polar residues" evidence="1">
    <location>
        <begin position="212"/>
        <end position="230"/>
    </location>
</feature>
<dbReference type="STRING" id="4155.A0A022RPU0"/>
<accession>A0A022RPU0</accession>
<gene>
    <name evidence="2" type="ORF">MIMGU_mgv1a004596mg</name>
</gene>
<name>A0A022RPU0_ERYGU</name>
<dbReference type="eggNOG" id="ENOG502QRK0">
    <property type="taxonomic scope" value="Eukaryota"/>
</dbReference>
<protein>
    <recommendedName>
        <fullName evidence="4">LisH domain-containing protein</fullName>
    </recommendedName>
</protein>
<feature type="region of interest" description="Disordered" evidence="1">
    <location>
        <begin position="161"/>
        <end position="230"/>
    </location>
</feature>
<evidence type="ECO:0000313" key="2">
    <source>
        <dbReference type="EMBL" id="EYU41818.1"/>
    </source>
</evidence>
<feature type="region of interest" description="Disordered" evidence="1">
    <location>
        <begin position="258"/>
        <end position="306"/>
    </location>
</feature>
<sequence>MGKQVEKGKMVKQSRSKKQEFVGNGKVTPVQIAFIVDRYLSDNRYAQTRTAFRSEASDLISKSPVQEAPKSLLSLGAILEEYITLKETKVWVDQERCRLEQENLRVQNLLSGMQGVMNAYNSGGPPLPLPPPPVGSVPMSSQAEATVAGLAGYNPMYNTPAMMSTSRPSNNRKHPVDFSTPVMYHNTTKRKQSKCVSDGPAPSKKSRRSTQSKDVNSEENQQKSLITSAAQSSACDNARSTSPVQGCNNVAKCLFNQETPSPPSNSSFPKTPPRASSSQAEKSTSPLENHSTATSSKETTQTITSSNRTIISSETIRVSPNKQISYYSIEKNHTLTCSPLKTNSKRSNVKEHVKGRLDFGTCEMPVIPENQTPEGNNSTSESEKEGDILGLDFPNLDALGVDFNLSEFLYNFDLGSDGLDLSSNETLDDSSPDSHSGSPLTSENVETGTGQVTSEYTSTISEYRSEKDTSFVGKNLKNFSLVFFFRFCYETSKLNIVFRLYASRNRYCCSYAIRHKTY</sequence>
<evidence type="ECO:0000256" key="1">
    <source>
        <dbReference type="SAM" id="MobiDB-lite"/>
    </source>
</evidence>
<keyword evidence="3" id="KW-1185">Reference proteome</keyword>
<reference evidence="2 3" key="1">
    <citation type="journal article" date="2013" name="Proc. Natl. Acad. Sci. U.S.A.">
        <title>Fine-scale variation in meiotic recombination in Mimulus inferred from population shotgun sequencing.</title>
        <authorList>
            <person name="Hellsten U."/>
            <person name="Wright K.M."/>
            <person name="Jenkins J."/>
            <person name="Shu S."/>
            <person name="Yuan Y."/>
            <person name="Wessler S.R."/>
            <person name="Schmutz J."/>
            <person name="Willis J.H."/>
            <person name="Rokhsar D.S."/>
        </authorList>
    </citation>
    <scope>NUCLEOTIDE SEQUENCE [LARGE SCALE GENOMIC DNA]</scope>
    <source>
        <strain evidence="3">cv. DUN x IM62</strain>
    </source>
</reference>
<feature type="compositionally biased region" description="Polar residues" evidence="1">
    <location>
        <begin position="443"/>
        <end position="453"/>
    </location>
</feature>
<feature type="compositionally biased region" description="Polar residues" evidence="1">
    <location>
        <begin position="369"/>
        <end position="380"/>
    </location>
</feature>
<dbReference type="AlphaFoldDB" id="A0A022RPU0"/>
<dbReference type="PANTHER" id="PTHR35117">
    <property type="entry name" value="MYOSIN-M HEAVY PROTEIN"/>
    <property type="match status" value="1"/>
</dbReference>
<dbReference type="EMBL" id="KI630319">
    <property type="protein sequence ID" value="EYU41818.1"/>
    <property type="molecule type" value="Genomic_DNA"/>
</dbReference>
<dbReference type="PANTHER" id="PTHR35117:SF1">
    <property type="entry name" value="MYOSIN-M HEAVY PROTEIN"/>
    <property type="match status" value="1"/>
</dbReference>
<feature type="compositionally biased region" description="Polar residues" evidence="1">
    <location>
        <begin position="258"/>
        <end position="298"/>
    </location>
</feature>
<feature type="region of interest" description="Disordered" evidence="1">
    <location>
        <begin position="423"/>
        <end position="453"/>
    </location>
</feature>
<feature type="compositionally biased region" description="Low complexity" evidence="1">
    <location>
        <begin position="433"/>
        <end position="442"/>
    </location>
</feature>
<dbReference type="Proteomes" id="UP000030748">
    <property type="component" value="Unassembled WGS sequence"/>
</dbReference>